<accession>A0A8J4XXG7</accession>
<dbReference type="EMBL" id="JACEEZ010018494">
    <property type="protein sequence ID" value="KAG0716843.1"/>
    <property type="molecule type" value="Genomic_DNA"/>
</dbReference>
<protein>
    <submittedName>
        <fullName evidence="2">Uncharacterized protein</fullName>
    </submittedName>
</protein>
<evidence type="ECO:0000256" key="1">
    <source>
        <dbReference type="SAM" id="MobiDB-lite"/>
    </source>
</evidence>
<reference evidence="2" key="1">
    <citation type="submission" date="2020-07" db="EMBL/GenBank/DDBJ databases">
        <title>The High-quality genome of the commercially important snow crab, Chionoecetes opilio.</title>
        <authorList>
            <person name="Jeong J.-H."/>
            <person name="Ryu S."/>
        </authorList>
    </citation>
    <scope>NUCLEOTIDE SEQUENCE</scope>
    <source>
        <strain evidence="2">MADBK_172401_WGS</strain>
        <tissue evidence="2">Digestive gland</tissue>
    </source>
</reference>
<name>A0A8J4XXG7_CHIOP</name>
<evidence type="ECO:0000313" key="3">
    <source>
        <dbReference type="Proteomes" id="UP000770661"/>
    </source>
</evidence>
<organism evidence="2 3">
    <name type="scientific">Chionoecetes opilio</name>
    <name type="common">Atlantic snow crab</name>
    <name type="synonym">Cancer opilio</name>
    <dbReference type="NCBI Taxonomy" id="41210"/>
    <lineage>
        <taxon>Eukaryota</taxon>
        <taxon>Metazoa</taxon>
        <taxon>Ecdysozoa</taxon>
        <taxon>Arthropoda</taxon>
        <taxon>Crustacea</taxon>
        <taxon>Multicrustacea</taxon>
        <taxon>Malacostraca</taxon>
        <taxon>Eumalacostraca</taxon>
        <taxon>Eucarida</taxon>
        <taxon>Decapoda</taxon>
        <taxon>Pleocyemata</taxon>
        <taxon>Brachyura</taxon>
        <taxon>Eubrachyura</taxon>
        <taxon>Majoidea</taxon>
        <taxon>Majidae</taxon>
        <taxon>Chionoecetes</taxon>
    </lineage>
</organism>
<keyword evidence="3" id="KW-1185">Reference proteome</keyword>
<dbReference type="Proteomes" id="UP000770661">
    <property type="component" value="Unassembled WGS sequence"/>
</dbReference>
<evidence type="ECO:0000313" key="2">
    <source>
        <dbReference type="EMBL" id="KAG0716843.1"/>
    </source>
</evidence>
<comment type="caution">
    <text evidence="2">The sequence shown here is derived from an EMBL/GenBank/DDBJ whole genome shotgun (WGS) entry which is preliminary data.</text>
</comment>
<proteinExistence type="predicted"/>
<feature type="region of interest" description="Disordered" evidence="1">
    <location>
        <begin position="1"/>
        <end position="74"/>
    </location>
</feature>
<gene>
    <name evidence="2" type="ORF">GWK47_000936</name>
</gene>
<sequence>MSSHMLRPRPRQTDPPFLKASRAYRDKEIGRASGKVMARPSGTLARSSSPLPLRRANGWSRGESGPSSAPCSSGWWREPACAAPTIALAQGSSAPWRRLRRPTLSGPSHRPRGRHDFLNVDPAEWSGRDRLHTARRRARHLRLVNDFAERGVARLSAFPGGCPPARRGTATAAPSAGRLERHRAVVARCAK</sequence>
<dbReference type="AlphaFoldDB" id="A0A8J4XXG7"/>
<feature type="compositionally biased region" description="Basic residues" evidence="1">
    <location>
        <begin position="1"/>
        <end position="10"/>
    </location>
</feature>